<keyword evidence="1 6" id="KW-0597">Phosphoprotein</keyword>
<dbReference type="InterPro" id="IPR036388">
    <property type="entry name" value="WH-like_DNA-bd_sf"/>
</dbReference>
<dbReference type="Pfam" id="PF00486">
    <property type="entry name" value="Trans_reg_C"/>
    <property type="match status" value="1"/>
</dbReference>
<dbReference type="InterPro" id="IPR001867">
    <property type="entry name" value="OmpR/PhoB-type_DNA-bd"/>
</dbReference>
<dbReference type="InterPro" id="IPR011006">
    <property type="entry name" value="CheY-like_superfamily"/>
</dbReference>
<dbReference type="PANTHER" id="PTHR48111">
    <property type="entry name" value="REGULATOR OF RPOS"/>
    <property type="match status" value="1"/>
</dbReference>
<dbReference type="Gene3D" id="6.10.250.690">
    <property type="match status" value="1"/>
</dbReference>
<evidence type="ECO:0000256" key="3">
    <source>
        <dbReference type="ARBA" id="ARBA00023015"/>
    </source>
</evidence>
<evidence type="ECO:0000256" key="1">
    <source>
        <dbReference type="ARBA" id="ARBA00022553"/>
    </source>
</evidence>
<dbReference type="SMART" id="SM00862">
    <property type="entry name" value="Trans_reg_C"/>
    <property type="match status" value="1"/>
</dbReference>
<dbReference type="PANTHER" id="PTHR48111:SF40">
    <property type="entry name" value="PHOSPHATE REGULON TRANSCRIPTIONAL REGULATORY PROTEIN PHOB"/>
    <property type="match status" value="1"/>
</dbReference>
<gene>
    <name evidence="10" type="ORF">ACE5LO_18890</name>
</gene>
<keyword evidence="4 7" id="KW-0238">DNA-binding</keyword>
<evidence type="ECO:0000259" key="8">
    <source>
        <dbReference type="PROSITE" id="PS50110"/>
    </source>
</evidence>
<comment type="caution">
    <text evidence="10">The sequence shown here is derived from an EMBL/GenBank/DDBJ whole genome shotgun (WGS) entry which is preliminary data.</text>
</comment>
<evidence type="ECO:0000256" key="5">
    <source>
        <dbReference type="ARBA" id="ARBA00023163"/>
    </source>
</evidence>
<dbReference type="PROSITE" id="PS51755">
    <property type="entry name" value="OMPR_PHOB"/>
    <property type="match status" value="1"/>
</dbReference>
<keyword evidence="3" id="KW-0805">Transcription regulation</keyword>
<proteinExistence type="predicted"/>
<evidence type="ECO:0000313" key="11">
    <source>
        <dbReference type="Proteomes" id="UP001580430"/>
    </source>
</evidence>
<dbReference type="InterPro" id="IPR001789">
    <property type="entry name" value="Sig_transdc_resp-reg_receiver"/>
</dbReference>
<dbReference type="CDD" id="cd00383">
    <property type="entry name" value="trans_reg_C"/>
    <property type="match status" value="1"/>
</dbReference>
<name>A0ABV5C4M5_9BACL</name>
<dbReference type="Pfam" id="PF00072">
    <property type="entry name" value="Response_reg"/>
    <property type="match status" value="1"/>
</dbReference>
<dbReference type="SUPFAM" id="SSF46894">
    <property type="entry name" value="C-terminal effector domain of the bipartite response regulators"/>
    <property type="match status" value="1"/>
</dbReference>
<keyword evidence="5" id="KW-0804">Transcription</keyword>
<keyword evidence="2" id="KW-0902">Two-component regulatory system</keyword>
<dbReference type="InterPro" id="IPR039420">
    <property type="entry name" value="WalR-like"/>
</dbReference>
<dbReference type="Gene3D" id="1.10.10.10">
    <property type="entry name" value="Winged helix-like DNA-binding domain superfamily/Winged helix DNA-binding domain"/>
    <property type="match status" value="1"/>
</dbReference>
<feature type="modified residue" description="4-aspartylphosphate" evidence="6">
    <location>
        <position position="54"/>
    </location>
</feature>
<dbReference type="SUPFAM" id="SSF52172">
    <property type="entry name" value="CheY-like"/>
    <property type="match status" value="1"/>
</dbReference>
<dbReference type="InterPro" id="IPR016032">
    <property type="entry name" value="Sig_transdc_resp-reg_C-effctor"/>
</dbReference>
<evidence type="ECO:0000256" key="4">
    <source>
        <dbReference type="ARBA" id="ARBA00023125"/>
    </source>
</evidence>
<dbReference type="Proteomes" id="UP001580430">
    <property type="component" value="Unassembled WGS sequence"/>
</dbReference>
<evidence type="ECO:0000256" key="2">
    <source>
        <dbReference type="ARBA" id="ARBA00023012"/>
    </source>
</evidence>
<accession>A0ABV5C4M5</accession>
<dbReference type="Gene3D" id="3.40.50.2300">
    <property type="match status" value="1"/>
</dbReference>
<dbReference type="EMBL" id="JBHIRY010000021">
    <property type="protein sequence ID" value="MFB5762453.1"/>
    <property type="molecule type" value="Genomic_DNA"/>
</dbReference>
<feature type="domain" description="Response regulatory" evidence="8">
    <location>
        <begin position="5"/>
        <end position="118"/>
    </location>
</feature>
<evidence type="ECO:0000259" key="9">
    <source>
        <dbReference type="PROSITE" id="PS51755"/>
    </source>
</evidence>
<dbReference type="PROSITE" id="PS50110">
    <property type="entry name" value="RESPONSE_REGULATORY"/>
    <property type="match status" value="1"/>
</dbReference>
<organism evidence="10 11">
    <name type="scientific">Paenibacillus medicaginis</name>
    <dbReference type="NCBI Taxonomy" id="1470560"/>
    <lineage>
        <taxon>Bacteria</taxon>
        <taxon>Bacillati</taxon>
        <taxon>Bacillota</taxon>
        <taxon>Bacilli</taxon>
        <taxon>Bacillales</taxon>
        <taxon>Paenibacillaceae</taxon>
        <taxon>Paenibacillus</taxon>
    </lineage>
</organism>
<keyword evidence="11" id="KW-1185">Reference proteome</keyword>
<evidence type="ECO:0000256" key="7">
    <source>
        <dbReference type="PROSITE-ProRule" id="PRU01091"/>
    </source>
</evidence>
<reference evidence="10 11" key="1">
    <citation type="submission" date="2024-09" db="EMBL/GenBank/DDBJ databases">
        <title>Paenibacillus zeirhizospherea sp. nov., isolated from surface of the maize (Zea mays) roots in a horticulture field, Hungary.</title>
        <authorList>
            <person name="Marton D."/>
            <person name="Farkas M."/>
            <person name="Bedics A."/>
            <person name="Toth E."/>
            <person name="Tancsics A."/>
            <person name="Boka K."/>
            <person name="Marati G."/>
            <person name="Kriszt B."/>
            <person name="Cserhati M."/>
        </authorList>
    </citation>
    <scope>NUCLEOTIDE SEQUENCE [LARGE SCALE GENOMIC DNA]</scope>
    <source>
        <strain evidence="10 11">JCM 18446</strain>
    </source>
</reference>
<protein>
    <submittedName>
        <fullName evidence="10">Response regulator transcription factor</fullName>
    </submittedName>
</protein>
<dbReference type="SMART" id="SM00448">
    <property type="entry name" value="REC"/>
    <property type="match status" value="1"/>
</dbReference>
<dbReference type="RefSeq" id="WP_375521558.1">
    <property type="nucleotide sequence ID" value="NZ_JBHIRY010000021.1"/>
</dbReference>
<feature type="domain" description="OmpR/PhoB-type" evidence="9">
    <location>
        <begin position="133"/>
        <end position="232"/>
    </location>
</feature>
<evidence type="ECO:0000313" key="10">
    <source>
        <dbReference type="EMBL" id="MFB5762453.1"/>
    </source>
</evidence>
<evidence type="ECO:0000256" key="6">
    <source>
        <dbReference type="PROSITE-ProRule" id="PRU00169"/>
    </source>
</evidence>
<sequence length="234" mass="26515">MDNTKILIIEDEPSISDMLAFSLQKVGYAVKTAETGKQGLELFAQWKPDLLLLDLMLPDMTGFDVCRQVLEASNTPIIMLTARADTFDRILGIESGADDYITKPFDIREVIVRIKALFRRIELTAESADQSSAQLLNLGYGITLEKEKREVRKNGVLVVFTQKEYELLQCFAEHKGRVFSRSELLDKVWGFEVAIDTRTVDIHVQRIRKKLDEPGRSSLIETVFGVGYKLVQQG</sequence>
<feature type="DNA-binding region" description="OmpR/PhoB-type" evidence="7">
    <location>
        <begin position="133"/>
        <end position="232"/>
    </location>
</feature>